<dbReference type="AlphaFoldDB" id="A0A9P7YGC7"/>
<organism evidence="9 10">
    <name type="scientific">Amylocarpus encephaloides</name>
    <dbReference type="NCBI Taxonomy" id="45428"/>
    <lineage>
        <taxon>Eukaryota</taxon>
        <taxon>Fungi</taxon>
        <taxon>Dikarya</taxon>
        <taxon>Ascomycota</taxon>
        <taxon>Pezizomycotina</taxon>
        <taxon>Leotiomycetes</taxon>
        <taxon>Helotiales</taxon>
        <taxon>Helotiales incertae sedis</taxon>
        <taxon>Amylocarpus</taxon>
    </lineage>
</organism>
<keyword evidence="3 7" id="KW-1133">Transmembrane helix</keyword>
<dbReference type="EMBL" id="MU251545">
    <property type="protein sequence ID" value="KAG9232503.1"/>
    <property type="molecule type" value="Genomic_DNA"/>
</dbReference>
<evidence type="ECO:0000256" key="6">
    <source>
        <dbReference type="SAM" id="MobiDB-lite"/>
    </source>
</evidence>
<feature type="transmembrane region" description="Helical" evidence="7">
    <location>
        <begin position="250"/>
        <end position="272"/>
    </location>
</feature>
<protein>
    <recommendedName>
        <fullName evidence="8">Rhodopsin domain-containing protein</fullName>
    </recommendedName>
</protein>
<comment type="caution">
    <text evidence="9">The sequence shown here is derived from an EMBL/GenBank/DDBJ whole genome shotgun (WGS) entry which is preliminary data.</text>
</comment>
<name>A0A9P7YGC7_9HELO</name>
<evidence type="ECO:0000256" key="1">
    <source>
        <dbReference type="ARBA" id="ARBA00004141"/>
    </source>
</evidence>
<gene>
    <name evidence="9" type="ORF">BJ875DRAFT_76933</name>
</gene>
<dbReference type="Pfam" id="PF20684">
    <property type="entry name" value="Fung_rhodopsin"/>
    <property type="match status" value="1"/>
</dbReference>
<evidence type="ECO:0000256" key="7">
    <source>
        <dbReference type="SAM" id="Phobius"/>
    </source>
</evidence>
<feature type="transmembrane region" description="Helical" evidence="7">
    <location>
        <begin position="54"/>
        <end position="78"/>
    </location>
</feature>
<evidence type="ECO:0000313" key="10">
    <source>
        <dbReference type="Proteomes" id="UP000824998"/>
    </source>
</evidence>
<evidence type="ECO:0000256" key="3">
    <source>
        <dbReference type="ARBA" id="ARBA00022989"/>
    </source>
</evidence>
<feature type="region of interest" description="Disordered" evidence="6">
    <location>
        <begin position="327"/>
        <end position="351"/>
    </location>
</feature>
<dbReference type="OrthoDB" id="5273647at2759"/>
<dbReference type="PANTHER" id="PTHR33048:SF57">
    <property type="entry name" value="INTEGRAL MEMBRANE PROTEIN-RELATED"/>
    <property type="match status" value="1"/>
</dbReference>
<comment type="similarity">
    <text evidence="5">Belongs to the SAT4 family.</text>
</comment>
<dbReference type="PANTHER" id="PTHR33048">
    <property type="entry name" value="PTH11-LIKE INTEGRAL MEMBRANE PROTEIN (AFU_ORTHOLOGUE AFUA_5G11245)"/>
    <property type="match status" value="1"/>
</dbReference>
<feature type="transmembrane region" description="Helical" evidence="7">
    <location>
        <begin position="98"/>
        <end position="122"/>
    </location>
</feature>
<comment type="subcellular location">
    <subcellularLocation>
        <location evidence="1">Membrane</location>
        <topology evidence="1">Multi-pass membrane protein</topology>
    </subcellularLocation>
</comment>
<keyword evidence="2 7" id="KW-0812">Transmembrane</keyword>
<feature type="domain" description="Rhodopsin" evidence="8">
    <location>
        <begin position="38"/>
        <end position="273"/>
    </location>
</feature>
<keyword evidence="4 7" id="KW-0472">Membrane</keyword>
<feature type="transmembrane region" description="Helical" evidence="7">
    <location>
        <begin position="17"/>
        <end position="42"/>
    </location>
</feature>
<dbReference type="Proteomes" id="UP000824998">
    <property type="component" value="Unassembled WGS sequence"/>
</dbReference>
<sequence>MGVINSPRSMDPPNTSLSVALICLVFTFTLTSTGSVILRLVAKKYTKTRLLPEDYTIIAAQFCVYVYAVAVLLQVFVGGAGHHAHDVDPSHVSNFLKILVAVQIIYGITVGLVKISICLFYIRIFFTRPFRLASWIVIGFLVAWSLSVVLNAVLICRPVAANWDPNIGNCANQTTSYTIIGVVDLLTDIAVFILPMKMIWGLQVGTAKRVALFCVFGLGVSTMVLAVMRIITLARVAYSDVTYTAGSPLIWSFLEPTIGVTVACGPLFAPLLKENRHFRSITNKISSKSSKGGDGVGGGSSAAFERLTEEERGVKLVKIAPRGMGVGSAAGARPGTRDSDDDLESGKSVMGGEAIRVKTEVDVSYDEYIRSSRTARFGEGV</sequence>
<dbReference type="InterPro" id="IPR052337">
    <property type="entry name" value="SAT4-like"/>
</dbReference>
<dbReference type="InterPro" id="IPR049326">
    <property type="entry name" value="Rhodopsin_dom_fungi"/>
</dbReference>
<dbReference type="GO" id="GO:0016020">
    <property type="term" value="C:membrane"/>
    <property type="evidence" value="ECO:0007669"/>
    <property type="project" value="UniProtKB-SubCell"/>
</dbReference>
<feature type="transmembrane region" description="Helical" evidence="7">
    <location>
        <begin position="210"/>
        <end position="238"/>
    </location>
</feature>
<evidence type="ECO:0000256" key="5">
    <source>
        <dbReference type="ARBA" id="ARBA00038359"/>
    </source>
</evidence>
<feature type="transmembrane region" description="Helical" evidence="7">
    <location>
        <begin position="134"/>
        <end position="155"/>
    </location>
</feature>
<feature type="transmembrane region" description="Helical" evidence="7">
    <location>
        <begin position="175"/>
        <end position="198"/>
    </location>
</feature>
<accession>A0A9P7YGC7</accession>
<evidence type="ECO:0000313" key="9">
    <source>
        <dbReference type="EMBL" id="KAG9232503.1"/>
    </source>
</evidence>
<proteinExistence type="inferred from homology"/>
<keyword evidence="10" id="KW-1185">Reference proteome</keyword>
<evidence type="ECO:0000259" key="8">
    <source>
        <dbReference type="Pfam" id="PF20684"/>
    </source>
</evidence>
<reference evidence="9" key="1">
    <citation type="journal article" date="2021" name="IMA Fungus">
        <title>Genomic characterization of three marine fungi, including Emericellopsis atlantica sp. nov. with signatures of a generalist lifestyle and marine biomass degradation.</title>
        <authorList>
            <person name="Hagestad O.C."/>
            <person name="Hou L."/>
            <person name="Andersen J.H."/>
            <person name="Hansen E.H."/>
            <person name="Altermark B."/>
            <person name="Li C."/>
            <person name="Kuhnert E."/>
            <person name="Cox R.J."/>
            <person name="Crous P.W."/>
            <person name="Spatafora J.W."/>
            <person name="Lail K."/>
            <person name="Amirebrahimi M."/>
            <person name="Lipzen A."/>
            <person name="Pangilinan J."/>
            <person name="Andreopoulos W."/>
            <person name="Hayes R.D."/>
            <person name="Ng V."/>
            <person name="Grigoriev I.V."/>
            <person name="Jackson S.A."/>
            <person name="Sutton T.D.S."/>
            <person name="Dobson A.D.W."/>
            <person name="Rama T."/>
        </authorList>
    </citation>
    <scope>NUCLEOTIDE SEQUENCE</scope>
    <source>
        <strain evidence="9">TRa018bII</strain>
    </source>
</reference>
<evidence type="ECO:0000256" key="2">
    <source>
        <dbReference type="ARBA" id="ARBA00022692"/>
    </source>
</evidence>
<evidence type="ECO:0000256" key="4">
    <source>
        <dbReference type="ARBA" id="ARBA00023136"/>
    </source>
</evidence>